<sequence>METNVGPREPQEGSFFRNYKPQSWDIITLPNHIIYLILATVVVFLALYAIVSHLMKDLIHDLAESKTIN</sequence>
<keyword evidence="1" id="KW-1133">Transmembrane helix</keyword>
<reference evidence="2" key="1">
    <citation type="journal article" date="2023" name="Science">
        <title>Genome structures resolve the early diversification of teleost fishes.</title>
        <authorList>
            <person name="Parey E."/>
            <person name="Louis A."/>
            <person name="Montfort J."/>
            <person name="Bouchez O."/>
            <person name="Roques C."/>
            <person name="Iampietro C."/>
            <person name="Lluch J."/>
            <person name="Castinel A."/>
            <person name="Donnadieu C."/>
            <person name="Desvignes T."/>
            <person name="Floi Bucao C."/>
            <person name="Jouanno E."/>
            <person name="Wen M."/>
            <person name="Mejri S."/>
            <person name="Dirks R."/>
            <person name="Jansen H."/>
            <person name="Henkel C."/>
            <person name="Chen W.J."/>
            <person name="Zahm M."/>
            <person name="Cabau C."/>
            <person name="Klopp C."/>
            <person name="Thompson A.W."/>
            <person name="Robinson-Rechavi M."/>
            <person name="Braasch I."/>
            <person name="Lecointre G."/>
            <person name="Bobe J."/>
            <person name="Postlethwait J.H."/>
            <person name="Berthelot C."/>
            <person name="Roest Crollius H."/>
            <person name="Guiguen Y."/>
        </authorList>
    </citation>
    <scope>NUCLEOTIDE SEQUENCE</scope>
    <source>
        <strain evidence="2">WJC10195</strain>
    </source>
</reference>
<keyword evidence="3" id="KW-1185">Reference proteome</keyword>
<dbReference type="Proteomes" id="UP001152622">
    <property type="component" value="Chromosome 2"/>
</dbReference>
<dbReference type="EMBL" id="JAINUF010000002">
    <property type="protein sequence ID" value="KAJ8374504.1"/>
    <property type="molecule type" value="Genomic_DNA"/>
</dbReference>
<keyword evidence="1" id="KW-0472">Membrane</keyword>
<protein>
    <submittedName>
        <fullName evidence="2">Uncharacterized protein</fullName>
    </submittedName>
</protein>
<proteinExistence type="predicted"/>
<gene>
    <name evidence="2" type="ORF">SKAU_G00050840</name>
</gene>
<keyword evidence="1" id="KW-0812">Transmembrane</keyword>
<evidence type="ECO:0000313" key="3">
    <source>
        <dbReference type="Proteomes" id="UP001152622"/>
    </source>
</evidence>
<feature type="transmembrane region" description="Helical" evidence="1">
    <location>
        <begin position="33"/>
        <end position="51"/>
    </location>
</feature>
<evidence type="ECO:0000256" key="1">
    <source>
        <dbReference type="SAM" id="Phobius"/>
    </source>
</evidence>
<comment type="caution">
    <text evidence="2">The sequence shown here is derived from an EMBL/GenBank/DDBJ whole genome shotgun (WGS) entry which is preliminary data.</text>
</comment>
<organism evidence="2 3">
    <name type="scientific">Synaphobranchus kaupii</name>
    <name type="common">Kaup's arrowtooth eel</name>
    <dbReference type="NCBI Taxonomy" id="118154"/>
    <lineage>
        <taxon>Eukaryota</taxon>
        <taxon>Metazoa</taxon>
        <taxon>Chordata</taxon>
        <taxon>Craniata</taxon>
        <taxon>Vertebrata</taxon>
        <taxon>Euteleostomi</taxon>
        <taxon>Actinopterygii</taxon>
        <taxon>Neopterygii</taxon>
        <taxon>Teleostei</taxon>
        <taxon>Anguilliformes</taxon>
        <taxon>Synaphobranchidae</taxon>
        <taxon>Synaphobranchus</taxon>
    </lineage>
</organism>
<dbReference type="AlphaFoldDB" id="A0A9Q1J7K4"/>
<accession>A0A9Q1J7K4</accession>
<evidence type="ECO:0000313" key="2">
    <source>
        <dbReference type="EMBL" id="KAJ8374504.1"/>
    </source>
</evidence>
<dbReference type="OrthoDB" id="8848457at2759"/>
<name>A0A9Q1J7K4_SYNKA</name>